<evidence type="ECO:0000313" key="1">
    <source>
        <dbReference type="EMBL" id="RZU63303.1"/>
    </source>
</evidence>
<name>A0A4Q8AHP4_9MICC</name>
<reference evidence="1 2" key="1">
    <citation type="submission" date="2019-02" db="EMBL/GenBank/DDBJ databases">
        <title>Sequencing the genomes of 1000 actinobacteria strains.</title>
        <authorList>
            <person name="Klenk H.-P."/>
        </authorList>
    </citation>
    <scope>NUCLEOTIDE SEQUENCE [LARGE SCALE GENOMIC DNA]</scope>
    <source>
        <strain evidence="1 2">DSM 17364</strain>
    </source>
</reference>
<proteinExistence type="predicted"/>
<dbReference type="AlphaFoldDB" id="A0A4Q8AHP4"/>
<comment type="caution">
    <text evidence="1">The sequence shown here is derived from an EMBL/GenBank/DDBJ whole genome shotgun (WGS) entry which is preliminary data.</text>
</comment>
<dbReference type="EMBL" id="SHLA01000001">
    <property type="protein sequence ID" value="RZU63303.1"/>
    <property type="molecule type" value="Genomic_DNA"/>
</dbReference>
<accession>A0A4Q8AHP4</accession>
<protein>
    <submittedName>
        <fullName evidence="1">Uncharacterized protein</fullName>
    </submittedName>
</protein>
<dbReference type="RefSeq" id="WP_130451709.1">
    <property type="nucleotide sequence ID" value="NZ_SHLA01000001.1"/>
</dbReference>
<evidence type="ECO:0000313" key="2">
    <source>
        <dbReference type="Proteomes" id="UP000292685"/>
    </source>
</evidence>
<sequence length="63" mass="6689">MQPAQDLDAEATLSDPPRTFEAAVKNWSTLLSVLVPTPAGAVLAAELLEELCAACADRFACRE</sequence>
<keyword evidence="2" id="KW-1185">Reference proteome</keyword>
<organism evidence="1 2">
    <name type="scientific">Zhihengliuella halotolerans</name>
    <dbReference type="NCBI Taxonomy" id="370736"/>
    <lineage>
        <taxon>Bacteria</taxon>
        <taxon>Bacillati</taxon>
        <taxon>Actinomycetota</taxon>
        <taxon>Actinomycetes</taxon>
        <taxon>Micrococcales</taxon>
        <taxon>Micrococcaceae</taxon>
        <taxon>Zhihengliuella</taxon>
    </lineage>
</organism>
<gene>
    <name evidence="1" type="ORF">EV380_2918</name>
</gene>
<dbReference type="Proteomes" id="UP000292685">
    <property type="component" value="Unassembled WGS sequence"/>
</dbReference>